<dbReference type="RefSeq" id="WP_270046232.1">
    <property type="nucleotide sequence ID" value="NZ_JAPDOD010000083.1"/>
</dbReference>
<name>A0A9X3S5N7_9ACTN</name>
<feature type="transmembrane region" description="Helical" evidence="2">
    <location>
        <begin position="312"/>
        <end position="329"/>
    </location>
</feature>
<dbReference type="CDD" id="cd07302">
    <property type="entry name" value="CHD"/>
    <property type="match status" value="1"/>
</dbReference>
<keyword evidence="5" id="KW-1185">Reference proteome</keyword>
<dbReference type="InterPro" id="IPR001054">
    <property type="entry name" value="A/G_cyclase"/>
</dbReference>
<accession>A0A9X3S5N7</accession>
<keyword evidence="2" id="KW-1133">Transmembrane helix</keyword>
<comment type="caution">
    <text evidence="4">The sequence shown here is derived from an EMBL/GenBank/DDBJ whole genome shotgun (WGS) entry which is preliminary data.</text>
</comment>
<evidence type="ECO:0000256" key="2">
    <source>
        <dbReference type="SAM" id="Phobius"/>
    </source>
</evidence>
<feature type="transmembrane region" description="Helical" evidence="2">
    <location>
        <begin position="335"/>
        <end position="358"/>
    </location>
</feature>
<dbReference type="Gene3D" id="3.30.70.1230">
    <property type="entry name" value="Nucleotide cyclase"/>
    <property type="match status" value="1"/>
</dbReference>
<protein>
    <submittedName>
        <fullName evidence="4">Adenylate/guanylate cyclase domain-containing protein</fullName>
    </submittedName>
</protein>
<comment type="similarity">
    <text evidence="1">Belongs to the adenylyl cyclase class-3 family.</text>
</comment>
<dbReference type="PANTHER" id="PTHR43081:SF1">
    <property type="entry name" value="ADENYLATE CYCLASE, TERMINAL-DIFFERENTIATION SPECIFIC"/>
    <property type="match status" value="1"/>
</dbReference>
<feature type="transmembrane region" description="Helical" evidence="2">
    <location>
        <begin position="284"/>
        <end position="305"/>
    </location>
</feature>
<dbReference type="Pfam" id="PF00211">
    <property type="entry name" value="Guanylate_cyc"/>
    <property type="match status" value="1"/>
</dbReference>
<dbReference type="SMART" id="SM00044">
    <property type="entry name" value="CYCc"/>
    <property type="match status" value="1"/>
</dbReference>
<dbReference type="PROSITE" id="PS50125">
    <property type="entry name" value="GUANYLATE_CYCLASE_2"/>
    <property type="match status" value="1"/>
</dbReference>
<reference evidence="4" key="1">
    <citation type="submission" date="2022-10" db="EMBL/GenBank/DDBJ databases">
        <title>The WGS of Solirubrobacter ginsenosidimutans DSM 21036.</title>
        <authorList>
            <person name="Jiang Z."/>
        </authorList>
    </citation>
    <scope>NUCLEOTIDE SEQUENCE</scope>
    <source>
        <strain evidence="4">DSM 21036</strain>
    </source>
</reference>
<dbReference type="GO" id="GO:0035556">
    <property type="term" value="P:intracellular signal transduction"/>
    <property type="evidence" value="ECO:0007669"/>
    <property type="project" value="InterPro"/>
</dbReference>
<evidence type="ECO:0000313" key="4">
    <source>
        <dbReference type="EMBL" id="MDA0166979.1"/>
    </source>
</evidence>
<dbReference type="GO" id="GO:0004016">
    <property type="term" value="F:adenylate cyclase activity"/>
    <property type="evidence" value="ECO:0007669"/>
    <property type="project" value="UniProtKB-ARBA"/>
</dbReference>
<feature type="domain" description="Guanylate cyclase" evidence="3">
    <location>
        <begin position="399"/>
        <end position="533"/>
    </location>
</feature>
<proteinExistence type="inferred from homology"/>
<dbReference type="InterPro" id="IPR029787">
    <property type="entry name" value="Nucleotide_cyclase"/>
</dbReference>
<dbReference type="InterPro" id="IPR007890">
    <property type="entry name" value="CHASE2"/>
</dbReference>
<dbReference type="PANTHER" id="PTHR43081">
    <property type="entry name" value="ADENYLATE CYCLASE, TERMINAL-DIFFERENTIATION SPECIFIC-RELATED"/>
    <property type="match status" value="1"/>
</dbReference>
<dbReference type="AlphaFoldDB" id="A0A9X3S5N7"/>
<dbReference type="GO" id="GO:0006171">
    <property type="term" value="P:cAMP biosynthetic process"/>
    <property type="evidence" value="ECO:0007669"/>
    <property type="project" value="TreeGrafter"/>
</dbReference>
<dbReference type="EMBL" id="JAPDOD010000083">
    <property type="protein sequence ID" value="MDA0166979.1"/>
    <property type="molecule type" value="Genomic_DNA"/>
</dbReference>
<dbReference type="Pfam" id="PF05226">
    <property type="entry name" value="CHASE2"/>
    <property type="match status" value="1"/>
</dbReference>
<keyword evidence="2" id="KW-0812">Transmembrane</keyword>
<dbReference type="InterPro" id="IPR050697">
    <property type="entry name" value="Adenylyl/Guanylyl_Cyclase_3/4"/>
</dbReference>
<dbReference type="SMART" id="SM01080">
    <property type="entry name" value="CHASE2"/>
    <property type="match status" value="1"/>
</dbReference>
<keyword evidence="2" id="KW-0472">Membrane</keyword>
<sequence length="592" mass="63510">MARRFAPFGPRRVRRPALMLAVALLAAAGWTVVWATDGLHTWEVGTVDARFRLRGARPAQNFAVIELDDATIGELGERPPLRRSRYATAIDKLRRAGARLIVFDIQFTEPTRMREDNALIEALGRARPTVLSTTETDGHGHTAVLGGEDTQRAFGVRVGSTLLPNDSGGVIRRMDYSVDGLKGLWVVAAETLWRRPVRQFGSALIDYAGPPGTIQAYSLIDVLRDRLPAGAVAGRIVVVGAAAPSLGDVHPTPTSPNGAMNGPEVIANTISTVLRDRPLRDPSWPVAVLAIVLCAALVPLAGLRLTPLRSQALGLAFAACFVVAAQALFDHGLVLPVIAPAGALLCAAIGALAVHYALSASEQRRTHELFARFVGEPVVRELLTRQDGGLLGGVRRDGTVLFADLHGFTALAERLEPEATIEVMNRYLGEMSDAVMAQRGTLVSFLGDGVMAVFGAPLEQPDHADRALAAAREMLDIRLPRVNDWLRAQALSEPLRMGIGMSSGDVMSGHVGSARRVEYAAVGDTTNVASRLETLTRDLGAALLISDATRSRLSAPPEDLLSLGELKLRGRDGRIVVWALDRASHRIEEHTS</sequence>
<evidence type="ECO:0000313" key="5">
    <source>
        <dbReference type="Proteomes" id="UP001149140"/>
    </source>
</evidence>
<dbReference type="Proteomes" id="UP001149140">
    <property type="component" value="Unassembled WGS sequence"/>
</dbReference>
<dbReference type="SUPFAM" id="SSF55073">
    <property type="entry name" value="Nucleotide cyclase"/>
    <property type="match status" value="1"/>
</dbReference>
<organism evidence="4 5">
    <name type="scientific">Solirubrobacter ginsenosidimutans</name>
    <dbReference type="NCBI Taxonomy" id="490573"/>
    <lineage>
        <taxon>Bacteria</taxon>
        <taxon>Bacillati</taxon>
        <taxon>Actinomycetota</taxon>
        <taxon>Thermoleophilia</taxon>
        <taxon>Solirubrobacterales</taxon>
        <taxon>Solirubrobacteraceae</taxon>
        <taxon>Solirubrobacter</taxon>
    </lineage>
</organism>
<evidence type="ECO:0000256" key="1">
    <source>
        <dbReference type="ARBA" id="ARBA00005381"/>
    </source>
</evidence>
<gene>
    <name evidence="4" type="ORF">OM076_42355</name>
</gene>
<evidence type="ECO:0000259" key="3">
    <source>
        <dbReference type="PROSITE" id="PS50125"/>
    </source>
</evidence>